<gene>
    <name evidence="1" type="ORF">H4R20_003282</name>
</gene>
<dbReference type="EMBL" id="JANBUO010000664">
    <property type="protein sequence ID" value="KAJ2802427.1"/>
    <property type="molecule type" value="Genomic_DNA"/>
</dbReference>
<evidence type="ECO:0000313" key="1">
    <source>
        <dbReference type="EMBL" id="KAJ2802427.1"/>
    </source>
</evidence>
<evidence type="ECO:0000313" key="2">
    <source>
        <dbReference type="Proteomes" id="UP001140094"/>
    </source>
</evidence>
<accession>A0A9W8HVY3</accession>
<comment type="caution">
    <text evidence="1">The sequence shown here is derived from an EMBL/GenBank/DDBJ whole genome shotgun (WGS) entry which is preliminary data.</text>
</comment>
<reference evidence="1" key="1">
    <citation type="submission" date="2022-07" db="EMBL/GenBank/DDBJ databases">
        <title>Phylogenomic reconstructions and comparative analyses of Kickxellomycotina fungi.</title>
        <authorList>
            <person name="Reynolds N.K."/>
            <person name="Stajich J.E."/>
            <person name="Barry K."/>
            <person name="Grigoriev I.V."/>
            <person name="Crous P."/>
            <person name="Smith M.E."/>
        </authorList>
    </citation>
    <scope>NUCLEOTIDE SEQUENCE</scope>
    <source>
        <strain evidence="1">NRRL 1565</strain>
    </source>
</reference>
<keyword evidence="2" id="KW-1185">Reference proteome</keyword>
<dbReference type="Proteomes" id="UP001140094">
    <property type="component" value="Unassembled WGS sequence"/>
</dbReference>
<dbReference type="AlphaFoldDB" id="A0A9W8HVY3"/>
<proteinExistence type="predicted"/>
<name>A0A9W8HVY3_9FUNG</name>
<dbReference type="OrthoDB" id="256303at2759"/>
<sequence length="280" mass="30622">MASTAATSPHDVFKSLEWIEDVVWDLTGLPDVFITLLSHCSGIYYDREQSRMHEQAALETVELANSANSLFDAEGPGELGAAVKKAVTDIEFASTLASLCDTYYFLRSLNVFYLSNGEFDGLVELLKAGDQVDAGLYTHADAVDSLNVYLDKLEASHPGIKHYANCAMLEANIVQEFDTTYELLHGLRDQLPPDGDLYMATLRSIVDSAHDNATMTQVIENAHALYVVDLAKYWTTAANTIWEMLAGADADADADIDYELLDGGIPEYSGPQGRELGVAH</sequence>
<organism evidence="1 2">
    <name type="scientific">Coemansia guatemalensis</name>
    <dbReference type="NCBI Taxonomy" id="2761395"/>
    <lineage>
        <taxon>Eukaryota</taxon>
        <taxon>Fungi</taxon>
        <taxon>Fungi incertae sedis</taxon>
        <taxon>Zoopagomycota</taxon>
        <taxon>Kickxellomycotina</taxon>
        <taxon>Kickxellomycetes</taxon>
        <taxon>Kickxellales</taxon>
        <taxon>Kickxellaceae</taxon>
        <taxon>Coemansia</taxon>
    </lineage>
</organism>
<protein>
    <submittedName>
        <fullName evidence="1">Uncharacterized protein</fullName>
    </submittedName>
</protein>